<feature type="non-terminal residue" evidence="2">
    <location>
        <position position="229"/>
    </location>
</feature>
<reference evidence="2 3" key="1">
    <citation type="submission" date="2022-05" db="EMBL/GenBank/DDBJ databases">
        <authorList>
            <consortium name="Genoscope - CEA"/>
            <person name="William W."/>
        </authorList>
    </citation>
    <scope>NUCLEOTIDE SEQUENCE [LARGE SCALE GENOMIC DNA]</scope>
</reference>
<evidence type="ECO:0000256" key="1">
    <source>
        <dbReference type="SAM" id="MobiDB-lite"/>
    </source>
</evidence>
<evidence type="ECO:0000313" key="2">
    <source>
        <dbReference type="EMBL" id="CAH3188741.1"/>
    </source>
</evidence>
<organism evidence="2 3">
    <name type="scientific">Porites lobata</name>
    <dbReference type="NCBI Taxonomy" id="104759"/>
    <lineage>
        <taxon>Eukaryota</taxon>
        <taxon>Metazoa</taxon>
        <taxon>Cnidaria</taxon>
        <taxon>Anthozoa</taxon>
        <taxon>Hexacorallia</taxon>
        <taxon>Scleractinia</taxon>
        <taxon>Fungiina</taxon>
        <taxon>Poritidae</taxon>
        <taxon>Porites</taxon>
    </lineage>
</organism>
<dbReference type="Proteomes" id="UP001159405">
    <property type="component" value="Unassembled WGS sequence"/>
</dbReference>
<gene>
    <name evidence="2" type="ORF">PLOB_00041316</name>
</gene>
<sequence length="229" mass="26516">MELWDWSLTVSKDTEMKARIRGVQTAQGNRLAHDVVKTLLKDRTDTSFNLFWARILQRKTTEIQTIEDPKLPRKRKAPVRHEVGEQNTHHFPETHKDHYRRIYFNAIDTVTQCIATRFEQKDFKIYVNVQELLLKSFASEPCYTELAEVVKMYSEDLDSFKLKGQLLLLPQTAESMGFDLSEFDVNDLVTFLQSLDSSRRKLLSEISTLGKLLLVMPATNAVSERSFSA</sequence>
<feature type="region of interest" description="Disordered" evidence="1">
    <location>
        <begin position="71"/>
        <end position="90"/>
    </location>
</feature>
<protein>
    <recommendedName>
        <fullName evidence="4">HAT C-terminal dimerisation domain-containing protein</fullName>
    </recommendedName>
</protein>
<proteinExistence type="predicted"/>
<comment type="caution">
    <text evidence="2">The sequence shown here is derived from an EMBL/GenBank/DDBJ whole genome shotgun (WGS) entry which is preliminary data.</text>
</comment>
<dbReference type="EMBL" id="CALNXK010000648">
    <property type="protein sequence ID" value="CAH3188741.1"/>
    <property type="molecule type" value="Genomic_DNA"/>
</dbReference>
<evidence type="ECO:0000313" key="3">
    <source>
        <dbReference type="Proteomes" id="UP001159405"/>
    </source>
</evidence>
<feature type="compositionally biased region" description="Basic and acidic residues" evidence="1">
    <location>
        <begin position="79"/>
        <end position="90"/>
    </location>
</feature>
<evidence type="ECO:0008006" key="4">
    <source>
        <dbReference type="Google" id="ProtNLM"/>
    </source>
</evidence>
<accession>A0ABN8SDG5</accession>
<keyword evidence="3" id="KW-1185">Reference proteome</keyword>
<name>A0ABN8SDG5_9CNID</name>